<evidence type="ECO:0000313" key="2">
    <source>
        <dbReference type="EMBL" id="KMO94671.1"/>
    </source>
</evidence>
<dbReference type="InterPro" id="IPR053206">
    <property type="entry name" value="Dimeric_xanthone_biosynth"/>
</dbReference>
<dbReference type="OrthoDB" id="5197650at2"/>
<organism evidence="2 3">
    <name type="scientific">Streptomyces roseus</name>
    <dbReference type="NCBI Taxonomy" id="66430"/>
    <lineage>
        <taxon>Bacteria</taxon>
        <taxon>Bacillati</taxon>
        <taxon>Actinomycetota</taxon>
        <taxon>Actinomycetes</taxon>
        <taxon>Kitasatosporales</taxon>
        <taxon>Streptomycetaceae</taxon>
        <taxon>Streptomyces</taxon>
    </lineage>
</organism>
<dbReference type="EMBL" id="LFML01000125">
    <property type="protein sequence ID" value="KMO94671.1"/>
    <property type="molecule type" value="Genomic_DNA"/>
</dbReference>
<dbReference type="Gene3D" id="1.20.120.520">
    <property type="entry name" value="nmb1532 protein domain like"/>
    <property type="match status" value="1"/>
</dbReference>
<gene>
    <name evidence="2" type="ORF">ACS04_27680</name>
</gene>
<dbReference type="InterPro" id="IPR012312">
    <property type="entry name" value="Hemerythrin-like"/>
</dbReference>
<dbReference type="CDD" id="cd12108">
    <property type="entry name" value="Hr-like"/>
    <property type="match status" value="1"/>
</dbReference>
<dbReference type="AlphaFoldDB" id="A0A0J7ABQ2"/>
<accession>A0A0J7ABQ2</accession>
<protein>
    <recommendedName>
        <fullName evidence="1">Hemerythrin-like domain-containing protein</fullName>
    </recommendedName>
</protein>
<keyword evidence="3" id="KW-1185">Reference proteome</keyword>
<dbReference type="Pfam" id="PF01814">
    <property type="entry name" value="Hemerythrin"/>
    <property type="match status" value="1"/>
</dbReference>
<evidence type="ECO:0000259" key="1">
    <source>
        <dbReference type="Pfam" id="PF01814"/>
    </source>
</evidence>
<proteinExistence type="predicted"/>
<reference evidence="2 3" key="1">
    <citation type="submission" date="2015-06" db="EMBL/GenBank/DDBJ databases">
        <title>Recapitulation of the evolution of biosynthetic gene clusters reveals hidden chemical diversity on bacterial genomes.</title>
        <authorList>
            <person name="Cruz-Morales P."/>
            <person name="Martinez-Guerrero C."/>
            <person name="Morales-Escalante M.A."/>
            <person name="Yanez-Guerra L.A."/>
            <person name="Kopp J.F."/>
            <person name="Feldmann J."/>
            <person name="Ramos-Aboites H.E."/>
            <person name="Barona-Gomez F."/>
        </authorList>
    </citation>
    <scope>NUCLEOTIDE SEQUENCE [LARGE SCALE GENOMIC DNA]</scope>
    <source>
        <strain evidence="2 3">ATCC 31245</strain>
    </source>
</reference>
<name>A0A0J7ABQ2_9ACTN</name>
<dbReference type="PATRIC" id="fig|66430.4.peg.1168"/>
<dbReference type="STRING" id="66430.ACS04_27680"/>
<comment type="caution">
    <text evidence="2">The sequence shown here is derived from an EMBL/GenBank/DDBJ whole genome shotgun (WGS) entry which is preliminary data.</text>
</comment>
<dbReference type="PANTHER" id="PTHR38048">
    <property type="entry name" value="EXPRESSED PROTEIN"/>
    <property type="match status" value="1"/>
</dbReference>
<sequence>MSTSMENQGKPLTTHDMVVVHRMFRREFGEAAGRVRGVRHGSRAQVRLVADRLELLLDTLHDHHEGEDRLLWPKLARRLPAQGGLWQRMRGRHAELSAGLARARDLLGAWAADGGRTHREELAEAFDQVSKAAGEHFDDEEREALPLVAGVMSQAEWDEIGDAASAAVPKSRLFTVLGMILKDADPGEQIMIMGHLPLPPRMLWRAVGERAFRRLEQRLDAAVGHG</sequence>
<dbReference type="PANTHER" id="PTHR38048:SF2">
    <property type="entry name" value="HEMERYTHRIN-LIKE DOMAIN-CONTAINING PROTEIN"/>
    <property type="match status" value="1"/>
</dbReference>
<dbReference type="Proteomes" id="UP000035932">
    <property type="component" value="Unassembled WGS sequence"/>
</dbReference>
<evidence type="ECO:0000313" key="3">
    <source>
        <dbReference type="Proteomes" id="UP000035932"/>
    </source>
</evidence>
<feature type="domain" description="Hemerythrin-like" evidence="1">
    <location>
        <begin position="14"/>
        <end position="148"/>
    </location>
</feature>
<dbReference type="RefSeq" id="WP_048479529.1">
    <property type="nucleotide sequence ID" value="NZ_JBIRUD010000001.1"/>
</dbReference>